<dbReference type="EMBL" id="WWBZ02000016">
    <property type="protein sequence ID" value="KAF4310030.1"/>
    <property type="molecule type" value="Genomic_DNA"/>
</dbReference>
<reference evidence="3" key="1">
    <citation type="submission" date="2020-04" db="EMBL/GenBank/DDBJ databases">
        <title>Genome Assembly and Annotation of Botryosphaeria dothidea sdau 11-99, a Latent Pathogen of Apple Fruit Ring Rot in China.</title>
        <authorList>
            <person name="Yu C."/>
            <person name="Diao Y."/>
            <person name="Lu Q."/>
            <person name="Zhao J."/>
            <person name="Cui S."/>
            <person name="Peng C."/>
            <person name="He B."/>
            <person name="Liu H."/>
        </authorList>
    </citation>
    <scope>NUCLEOTIDE SEQUENCE [LARGE SCALE GENOMIC DNA]</scope>
    <source>
        <strain evidence="3">Sdau11-99</strain>
    </source>
</reference>
<evidence type="ECO:0000313" key="4">
    <source>
        <dbReference type="Proteomes" id="UP000572817"/>
    </source>
</evidence>
<proteinExistence type="predicted"/>
<feature type="signal peptide" evidence="2">
    <location>
        <begin position="1"/>
        <end position="23"/>
    </location>
</feature>
<feature type="compositionally biased region" description="Acidic residues" evidence="1">
    <location>
        <begin position="100"/>
        <end position="113"/>
    </location>
</feature>
<feature type="compositionally biased region" description="Low complexity" evidence="1">
    <location>
        <begin position="153"/>
        <end position="174"/>
    </location>
</feature>
<organism evidence="3 4">
    <name type="scientific">Botryosphaeria dothidea</name>
    <dbReference type="NCBI Taxonomy" id="55169"/>
    <lineage>
        <taxon>Eukaryota</taxon>
        <taxon>Fungi</taxon>
        <taxon>Dikarya</taxon>
        <taxon>Ascomycota</taxon>
        <taxon>Pezizomycotina</taxon>
        <taxon>Dothideomycetes</taxon>
        <taxon>Dothideomycetes incertae sedis</taxon>
        <taxon>Botryosphaeriales</taxon>
        <taxon>Botryosphaeriaceae</taxon>
        <taxon>Botryosphaeria</taxon>
    </lineage>
</organism>
<feature type="compositionally biased region" description="Low complexity" evidence="1">
    <location>
        <begin position="185"/>
        <end position="254"/>
    </location>
</feature>
<name>A0A8H4N5R0_9PEZI</name>
<sequence>MLSTNQCLFAIITLLAVIASGAALEDLDSNNQRHLPQPLAIPPLHENLRFAGKKRSSPLLRLFFPRASTDNDDTTPNDPAGDRISTTDPDVVTPSNGNEETTDPSDGNPDDTNDANNESVYTLSGSYTADTSFTTPIATGTVHTGGIGGGTSTGETATATMTTTTGVLGPNTTGSVPSGGNVVPSETASASAGTSVTATGTGATGTQTGTGASATSVSGSASAGAGASATESSSESGSTFSPSTTSANQTGASQSQGAAAENAVNVGGLLGLVGVGIGLLL</sequence>
<accession>A0A8H4N5R0</accession>
<keyword evidence="2" id="KW-0732">Signal</keyword>
<keyword evidence="4" id="KW-1185">Reference proteome</keyword>
<protein>
    <submittedName>
        <fullName evidence="3">Uncharacterized protein</fullName>
    </submittedName>
</protein>
<dbReference type="Proteomes" id="UP000572817">
    <property type="component" value="Unassembled WGS sequence"/>
</dbReference>
<evidence type="ECO:0000256" key="2">
    <source>
        <dbReference type="SAM" id="SignalP"/>
    </source>
</evidence>
<feature type="compositionally biased region" description="Polar residues" evidence="1">
    <location>
        <begin position="84"/>
        <end position="99"/>
    </location>
</feature>
<evidence type="ECO:0000256" key="1">
    <source>
        <dbReference type="SAM" id="MobiDB-lite"/>
    </source>
</evidence>
<gene>
    <name evidence="3" type="ORF">GTA08_BOTSDO03016</name>
</gene>
<feature type="compositionally biased region" description="Gly residues" evidence="1">
    <location>
        <begin position="143"/>
        <end position="152"/>
    </location>
</feature>
<evidence type="ECO:0000313" key="3">
    <source>
        <dbReference type="EMBL" id="KAF4310030.1"/>
    </source>
</evidence>
<dbReference type="AlphaFoldDB" id="A0A8H4N5R0"/>
<feature type="region of interest" description="Disordered" evidence="1">
    <location>
        <begin position="64"/>
        <end position="119"/>
    </location>
</feature>
<feature type="chain" id="PRO_5034254399" evidence="2">
    <location>
        <begin position="24"/>
        <end position="281"/>
    </location>
</feature>
<feature type="region of interest" description="Disordered" evidence="1">
    <location>
        <begin position="136"/>
        <end position="254"/>
    </location>
</feature>
<comment type="caution">
    <text evidence="3">The sequence shown here is derived from an EMBL/GenBank/DDBJ whole genome shotgun (WGS) entry which is preliminary data.</text>
</comment>